<keyword evidence="3" id="KW-1185">Reference proteome</keyword>
<dbReference type="InterPro" id="IPR036779">
    <property type="entry name" value="LysM_dom_sf"/>
</dbReference>
<feature type="domain" description="LysM" evidence="1">
    <location>
        <begin position="1"/>
        <end position="46"/>
    </location>
</feature>
<sequence length="368" mass="41122">MKKGDTLWGISGKYLYHPWKWPSLWNVNRKKIANPHLIYPGQVLVLYYVNGRPVLGVKRGKSKKGGIPTIKLSPRMRELSAGYGIQTINVDFYRLFMKHPQFLSAEQATHLPRLVGGPDSRVMYTNGDRIYADGVKEPGKYLVFRMGKDLIDPENGRNLGKLIEFSGEAYTVAGRDQVLADQSAYEVSLEERQDGKRAKSVTAHTAQAMLLDNAVSEIRKGDYLLKKNSDFDTAFNMMPHAPDRPVNARIVEIMDGVSESGTMQTLILNRGTADGLNKGTVLGIYKRGKLLKSEWRPRDGEDKKGRYVNTPNQEIGLAMIYRAGPHVSSAIILESITNVSKEDLLAEPGRDLETFGPSNVGKENMIRN</sequence>
<evidence type="ECO:0000313" key="3">
    <source>
        <dbReference type="Proteomes" id="UP001298424"/>
    </source>
</evidence>
<name>A0ABS9NP72_9NEIS</name>
<accession>A0ABS9NP72</accession>
<dbReference type="InterPro" id="IPR052196">
    <property type="entry name" value="Bact_Kbp"/>
</dbReference>
<dbReference type="Pfam" id="PF01476">
    <property type="entry name" value="LysM"/>
    <property type="match status" value="1"/>
</dbReference>
<dbReference type="PANTHER" id="PTHR34700:SF4">
    <property type="entry name" value="PHAGE-LIKE ELEMENT PBSX PROTEIN XKDP"/>
    <property type="match status" value="1"/>
</dbReference>
<dbReference type="EMBL" id="JAKOOW010000026">
    <property type="protein sequence ID" value="MCG6504340.1"/>
    <property type="molecule type" value="Genomic_DNA"/>
</dbReference>
<dbReference type="InterPro" id="IPR018392">
    <property type="entry name" value="LysM"/>
</dbReference>
<dbReference type="Gene3D" id="3.10.350.10">
    <property type="entry name" value="LysM domain"/>
    <property type="match status" value="1"/>
</dbReference>
<reference evidence="2 3" key="1">
    <citation type="submission" date="2022-02" db="EMBL/GenBank/DDBJ databases">
        <title>Genome sequence data of Kingella unionensis sp. nov. strain CICC 24913 (CCUG 75125).</title>
        <authorList>
            <person name="Xiao M."/>
        </authorList>
    </citation>
    <scope>NUCLEOTIDE SEQUENCE [LARGE SCALE GENOMIC DNA]</scope>
    <source>
        <strain evidence="2 3">CICC 24913</strain>
    </source>
</reference>
<gene>
    <name evidence="2" type="ORF">MB824_07510</name>
</gene>
<dbReference type="SUPFAM" id="SSF54106">
    <property type="entry name" value="LysM domain"/>
    <property type="match status" value="1"/>
</dbReference>
<evidence type="ECO:0000313" key="2">
    <source>
        <dbReference type="EMBL" id="MCG6504340.1"/>
    </source>
</evidence>
<dbReference type="PANTHER" id="PTHR34700">
    <property type="entry name" value="POTASSIUM BINDING PROTEIN KBP"/>
    <property type="match status" value="1"/>
</dbReference>
<evidence type="ECO:0000259" key="1">
    <source>
        <dbReference type="PROSITE" id="PS51782"/>
    </source>
</evidence>
<protein>
    <submittedName>
        <fullName evidence="2">LysM peptidoglycan-binding domain-containing protein</fullName>
    </submittedName>
</protein>
<dbReference type="Proteomes" id="UP001298424">
    <property type="component" value="Unassembled WGS sequence"/>
</dbReference>
<dbReference type="CDD" id="cd00118">
    <property type="entry name" value="LysM"/>
    <property type="match status" value="1"/>
</dbReference>
<proteinExistence type="predicted"/>
<dbReference type="PROSITE" id="PS51782">
    <property type="entry name" value="LYSM"/>
    <property type="match status" value="1"/>
</dbReference>
<comment type="caution">
    <text evidence="2">The sequence shown here is derived from an EMBL/GenBank/DDBJ whole genome shotgun (WGS) entry which is preliminary data.</text>
</comment>
<organism evidence="2 3">
    <name type="scientific">Kingella pumchi</name>
    <dbReference type="NCBI Taxonomy" id="2779506"/>
    <lineage>
        <taxon>Bacteria</taxon>
        <taxon>Pseudomonadati</taxon>
        <taxon>Pseudomonadota</taxon>
        <taxon>Betaproteobacteria</taxon>
        <taxon>Neisseriales</taxon>
        <taxon>Neisseriaceae</taxon>
        <taxon>Kingella</taxon>
    </lineage>
</organism>